<dbReference type="Proteomes" id="UP001194746">
    <property type="component" value="Unassembled WGS sequence"/>
</dbReference>
<organism evidence="1 2">
    <name type="scientific">Aspergillus nanangensis</name>
    <dbReference type="NCBI Taxonomy" id="2582783"/>
    <lineage>
        <taxon>Eukaryota</taxon>
        <taxon>Fungi</taxon>
        <taxon>Dikarya</taxon>
        <taxon>Ascomycota</taxon>
        <taxon>Pezizomycotina</taxon>
        <taxon>Eurotiomycetes</taxon>
        <taxon>Eurotiomycetidae</taxon>
        <taxon>Eurotiales</taxon>
        <taxon>Aspergillaceae</taxon>
        <taxon>Aspergillus</taxon>
        <taxon>Aspergillus subgen. Circumdati</taxon>
    </lineage>
</organism>
<name>A0AAD4CI88_ASPNN</name>
<protein>
    <submittedName>
        <fullName evidence="1">Uncharacterized protein</fullName>
    </submittedName>
</protein>
<accession>A0AAD4CI88</accession>
<reference evidence="1" key="2">
    <citation type="submission" date="2020-02" db="EMBL/GenBank/DDBJ databases">
        <authorList>
            <person name="Gilchrist C.L.M."/>
            <person name="Chooi Y.-H."/>
        </authorList>
    </citation>
    <scope>NUCLEOTIDE SEQUENCE</scope>
    <source>
        <strain evidence="1">MST-FP2251</strain>
    </source>
</reference>
<evidence type="ECO:0000313" key="1">
    <source>
        <dbReference type="EMBL" id="KAF9886970.1"/>
    </source>
</evidence>
<evidence type="ECO:0000313" key="2">
    <source>
        <dbReference type="Proteomes" id="UP001194746"/>
    </source>
</evidence>
<reference evidence="1" key="1">
    <citation type="journal article" date="2019" name="Beilstein J. Org. Chem.">
        <title>Nanangenines: drimane sesquiterpenoids as the dominant metabolite cohort of a novel Australian fungus, Aspergillus nanangensis.</title>
        <authorList>
            <person name="Lacey H.J."/>
            <person name="Gilchrist C.L.M."/>
            <person name="Crombie A."/>
            <person name="Kalaitzis J.A."/>
            <person name="Vuong D."/>
            <person name="Rutledge P.J."/>
            <person name="Turner P."/>
            <person name="Pitt J.I."/>
            <person name="Lacey E."/>
            <person name="Chooi Y.H."/>
            <person name="Piggott A.M."/>
        </authorList>
    </citation>
    <scope>NUCLEOTIDE SEQUENCE</scope>
    <source>
        <strain evidence="1">MST-FP2251</strain>
    </source>
</reference>
<proteinExistence type="predicted"/>
<dbReference type="AlphaFoldDB" id="A0AAD4CI88"/>
<dbReference type="EMBL" id="VCAU01000069">
    <property type="protein sequence ID" value="KAF9886970.1"/>
    <property type="molecule type" value="Genomic_DNA"/>
</dbReference>
<sequence length="99" mass="11360">MHDVSYFISGALDPVDRRTHERDLLRAYLSALHNAGGPALTIDDVWDHYRRHLLHGYFWALTPCEMQGRERVRAMGIRHLTAVLDHSSLELLEKANLAV</sequence>
<gene>
    <name evidence="1" type="ORF">FE257_010711</name>
</gene>
<comment type="caution">
    <text evidence="1">The sequence shown here is derived from an EMBL/GenBank/DDBJ whole genome shotgun (WGS) entry which is preliminary data.</text>
</comment>
<keyword evidence="2" id="KW-1185">Reference proteome</keyword>